<sequence>MSEMTQKRRCTPVIELLPSLKSTCLHSGEIIERRKERIIKHRIEQIETTGNTIMAPTLPFKLNNPDLFRDQALSGGQWVESKTGKRFDVYDPGNGKVWATAPDCGPDDVDAAVKSANEAFHEFRRVNPRTRAQWMLKWDQLIRENRDDLAQIVTHECGKPLFESQGELDYALGFTWWFAGEAERACITANRVYVQKGVYDRFAEMLAAKTKEIVLGHGEMLLTFARDCVGDGEIAYDRIKICIPSGQSALIVIG</sequence>
<dbReference type="SUPFAM" id="SSF53720">
    <property type="entry name" value="ALDH-like"/>
    <property type="match status" value="2"/>
</dbReference>
<evidence type="ECO:0000259" key="2">
    <source>
        <dbReference type="Pfam" id="PF00171"/>
    </source>
</evidence>
<dbReference type="InterPro" id="IPR050740">
    <property type="entry name" value="Aldehyde_DH_Superfamily"/>
</dbReference>
<dbReference type="GO" id="GO:0009450">
    <property type="term" value="P:gamma-aminobutyric acid catabolic process"/>
    <property type="evidence" value="ECO:0007669"/>
    <property type="project" value="TreeGrafter"/>
</dbReference>
<dbReference type="OrthoDB" id="3222at2759"/>
<comment type="caution">
    <text evidence="3">The sequence shown here is derived from an EMBL/GenBank/DDBJ whole genome shotgun (WGS) entry which is preliminary data.</text>
</comment>
<dbReference type="InterPro" id="IPR015590">
    <property type="entry name" value="Aldehyde_DH_dom"/>
</dbReference>
<gene>
    <name evidence="3" type="ORF">AC579_10587</name>
</gene>
<dbReference type="Gene3D" id="3.40.605.10">
    <property type="entry name" value="Aldehyde Dehydrogenase, Chain A, domain 1"/>
    <property type="match status" value="1"/>
</dbReference>
<dbReference type="Pfam" id="PF00171">
    <property type="entry name" value="Aldedh"/>
    <property type="match status" value="1"/>
</dbReference>
<dbReference type="GO" id="GO:0005737">
    <property type="term" value="C:cytoplasm"/>
    <property type="evidence" value="ECO:0007669"/>
    <property type="project" value="TreeGrafter"/>
</dbReference>
<dbReference type="EMBL" id="LFZO01000058">
    <property type="protein sequence ID" value="KXT15426.1"/>
    <property type="molecule type" value="Genomic_DNA"/>
</dbReference>
<dbReference type="Gene3D" id="3.40.309.10">
    <property type="entry name" value="Aldehyde Dehydrogenase, Chain A, domain 2"/>
    <property type="match status" value="1"/>
</dbReference>
<dbReference type="InterPro" id="IPR016162">
    <property type="entry name" value="Ald_DH_N"/>
</dbReference>
<keyword evidence="1" id="KW-0560">Oxidoreductase</keyword>
<dbReference type="InterPro" id="IPR016161">
    <property type="entry name" value="Ald_DH/histidinol_DH"/>
</dbReference>
<evidence type="ECO:0000313" key="4">
    <source>
        <dbReference type="Proteomes" id="UP000073492"/>
    </source>
</evidence>
<dbReference type="GO" id="GO:0004777">
    <property type="term" value="F:succinate-semialdehyde dehydrogenase (NAD+) activity"/>
    <property type="evidence" value="ECO:0007669"/>
    <property type="project" value="TreeGrafter"/>
</dbReference>
<accession>A0A139ILL4</accession>
<dbReference type="PANTHER" id="PTHR43353">
    <property type="entry name" value="SUCCINATE-SEMIALDEHYDE DEHYDROGENASE, MITOCHONDRIAL"/>
    <property type="match status" value="1"/>
</dbReference>
<name>A0A139ILL4_9PEZI</name>
<feature type="domain" description="Aldehyde dehydrogenase" evidence="2">
    <location>
        <begin position="78"/>
        <end position="184"/>
    </location>
</feature>
<keyword evidence="4" id="KW-1185">Reference proteome</keyword>
<reference evidence="3 4" key="1">
    <citation type="submission" date="2015-07" db="EMBL/GenBank/DDBJ databases">
        <title>Comparative genomics of the Sigatoka disease complex on banana suggests a link between parallel evolutionary changes in Pseudocercospora fijiensis and Pseudocercospora eumusae and increased virulence on the banana host.</title>
        <authorList>
            <person name="Chang T.-C."/>
            <person name="Salvucci A."/>
            <person name="Crous P.W."/>
            <person name="Stergiopoulos I."/>
        </authorList>
    </citation>
    <scope>NUCLEOTIDE SEQUENCE [LARGE SCALE GENOMIC DNA]</scope>
    <source>
        <strain evidence="3 4">CBS 116634</strain>
    </source>
</reference>
<dbReference type="AlphaFoldDB" id="A0A139ILL4"/>
<dbReference type="PANTHER" id="PTHR43353:SF7">
    <property type="entry name" value="SUCCINATE SEMIALDEHYDE DEHYDROGENASE (EUROFUNG)"/>
    <property type="match status" value="1"/>
</dbReference>
<organism evidence="3 4">
    <name type="scientific">Pseudocercospora musae</name>
    <dbReference type="NCBI Taxonomy" id="113226"/>
    <lineage>
        <taxon>Eukaryota</taxon>
        <taxon>Fungi</taxon>
        <taxon>Dikarya</taxon>
        <taxon>Ascomycota</taxon>
        <taxon>Pezizomycotina</taxon>
        <taxon>Dothideomycetes</taxon>
        <taxon>Dothideomycetidae</taxon>
        <taxon>Mycosphaerellales</taxon>
        <taxon>Mycosphaerellaceae</taxon>
        <taxon>Pseudocercospora</taxon>
    </lineage>
</organism>
<proteinExistence type="predicted"/>
<dbReference type="Proteomes" id="UP000073492">
    <property type="component" value="Unassembled WGS sequence"/>
</dbReference>
<protein>
    <recommendedName>
        <fullName evidence="2">Aldehyde dehydrogenase domain-containing protein</fullName>
    </recommendedName>
</protein>
<evidence type="ECO:0000313" key="3">
    <source>
        <dbReference type="EMBL" id="KXT15426.1"/>
    </source>
</evidence>
<evidence type="ECO:0000256" key="1">
    <source>
        <dbReference type="ARBA" id="ARBA00023002"/>
    </source>
</evidence>
<dbReference type="InterPro" id="IPR016163">
    <property type="entry name" value="Ald_DH_C"/>
</dbReference>